<comment type="caution">
    <text evidence="6">The sequence shown here is derived from an EMBL/GenBank/DDBJ whole genome shotgun (WGS) entry which is preliminary data.</text>
</comment>
<dbReference type="Gene3D" id="3.20.20.70">
    <property type="entry name" value="Aldolase class I"/>
    <property type="match status" value="1"/>
</dbReference>
<protein>
    <recommendedName>
        <fullName evidence="5">Radical SAM core domain-containing protein</fullName>
    </recommendedName>
</protein>
<evidence type="ECO:0000256" key="2">
    <source>
        <dbReference type="ARBA" id="ARBA00022723"/>
    </source>
</evidence>
<dbReference type="SUPFAM" id="SSF102114">
    <property type="entry name" value="Radical SAM enzymes"/>
    <property type="match status" value="1"/>
</dbReference>
<dbReference type="InterPro" id="IPR007197">
    <property type="entry name" value="rSAM"/>
</dbReference>
<dbReference type="EMBL" id="SFBH01000159">
    <property type="protein sequence ID" value="TRU31081.1"/>
    <property type="molecule type" value="Genomic_DNA"/>
</dbReference>
<dbReference type="PROSITE" id="PS51918">
    <property type="entry name" value="RADICAL_SAM"/>
    <property type="match status" value="1"/>
</dbReference>
<keyword evidence="3" id="KW-0408">Iron</keyword>
<dbReference type="Proteomes" id="UP000315113">
    <property type="component" value="Unassembled WGS sequence"/>
</dbReference>
<gene>
    <name evidence="6" type="ORF">EWV78_21640</name>
</gene>
<dbReference type="GO" id="GO:0051536">
    <property type="term" value="F:iron-sulfur cluster binding"/>
    <property type="evidence" value="ECO:0007669"/>
    <property type="project" value="UniProtKB-KW"/>
</dbReference>
<organism evidence="6 7">
    <name type="scientific">Microcystis aeruginosa Ma_MB_F_20061100_S20D</name>
    <dbReference type="NCBI Taxonomy" id="2486253"/>
    <lineage>
        <taxon>Bacteria</taxon>
        <taxon>Bacillati</taxon>
        <taxon>Cyanobacteriota</taxon>
        <taxon>Cyanophyceae</taxon>
        <taxon>Oscillatoriophycideae</taxon>
        <taxon>Chroococcales</taxon>
        <taxon>Microcystaceae</taxon>
        <taxon>Microcystis</taxon>
    </lineage>
</organism>
<proteinExistence type="predicted"/>
<name>A0A552E9T6_MICAE</name>
<evidence type="ECO:0000313" key="7">
    <source>
        <dbReference type="Proteomes" id="UP000315113"/>
    </source>
</evidence>
<dbReference type="PANTHER" id="PTHR36836:SF1">
    <property type="entry name" value="COLANIC ACID BIOSYNTHESIS PROTEIN WCAK"/>
    <property type="match status" value="1"/>
</dbReference>
<dbReference type="PANTHER" id="PTHR36836">
    <property type="entry name" value="COLANIC ACID BIOSYNTHESIS PROTEIN WCAK"/>
    <property type="match status" value="1"/>
</dbReference>
<keyword evidence="2" id="KW-0479">Metal-binding</keyword>
<evidence type="ECO:0000259" key="5">
    <source>
        <dbReference type="PROSITE" id="PS51918"/>
    </source>
</evidence>
<feature type="domain" description="Radical SAM core" evidence="5">
    <location>
        <begin position="45"/>
        <end position="283"/>
    </location>
</feature>
<dbReference type="AlphaFoldDB" id="A0A552E9T6"/>
<evidence type="ECO:0000256" key="3">
    <source>
        <dbReference type="ARBA" id="ARBA00023004"/>
    </source>
</evidence>
<dbReference type="SFLD" id="SFLDS00029">
    <property type="entry name" value="Radical_SAM"/>
    <property type="match status" value="1"/>
</dbReference>
<evidence type="ECO:0000256" key="1">
    <source>
        <dbReference type="ARBA" id="ARBA00022691"/>
    </source>
</evidence>
<dbReference type="Pfam" id="PF04230">
    <property type="entry name" value="PS_pyruv_trans"/>
    <property type="match status" value="1"/>
</dbReference>
<dbReference type="GO" id="GO:0003824">
    <property type="term" value="F:catalytic activity"/>
    <property type="evidence" value="ECO:0007669"/>
    <property type="project" value="InterPro"/>
</dbReference>
<evidence type="ECO:0000256" key="4">
    <source>
        <dbReference type="ARBA" id="ARBA00023014"/>
    </source>
</evidence>
<dbReference type="Pfam" id="PF04055">
    <property type="entry name" value="Radical_SAM"/>
    <property type="match status" value="1"/>
</dbReference>
<dbReference type="InterPro" id="IPR058240">
    <property type="entry name" value="rSAM_sf"/>
</dbReference>
<dbReference type="InterPro" id="IPR013785">
    <property type="entry name" value="Aldolase_TIM"/>
</dbReference>
<sequence>MLPKRQGKLIQTKKIYKMDIYIMKFLASVHNTIQDLYLTTQPKPWHPQKPRVIQFPVNDVCNAKCQMCNIWQQKFDYQISPQELAIAVNNPLFSEVRGVGINGGEPTLRKDLAEIIDVLFTNLPKLSAIALITNSLNSSQVIERIGEIGQVIKSHSGHLDVMVSLDGVGEVHDRVRGRKGNFENALKVIDFIQNCDLVSSRRLGCTVIKENVYGVHDLLEFALSKDIYIKYRLGLPHQRLYSQDVSEPFDLTFAEKYHLSVFLENIIRFYETSEQQKFFYKSLIGQIMYGKPRAAGCDWQHRGVTLSARGKLLYCAVESKTLGSSISENSEYLYFANQDHLAEIVKTKCDTCVHDYVGLPPTRTLLNNYLNKGLLKLGINTQELKKSPLIKPVKEIKNKISFQKRMIGYGVDLAKIDNSQPAQGFSRHNSEKYRVLICGWYGTETLGDKAILGGVVNSLQSALGNLELHLASLELYISEMTIQQMPELEGCYLHSITDAIEVASTMDLVVFGGGPLMAIPNLAEMIAIFQRAVKAKVPTLIAGCGVGPLGNFDYNQAIKNLLHLSSYRIYRDENSRTLAESLGICTSEDLVAEDPALTWVKSSLASLKPIENPQKSPVLFLGLRDWPYREYAPYLTVLEAEKIKNKFEFEIIVALNQLIEQYKDLSIIPFPMCTNHLGNDDRWFYRRLFRNNQEIKDRLDLSYSGAEQTPLNCLKAFQSASMALTMRFHALVFALAAGVPSVAVDYTLGKGKVKSLAEKHNVPYMSLDLITAEFIVSRFGDILNGDGQDLKYFVCPQNLNFSNAVSLFIKALEG</sequence>
<keyword evidence="1" id="KW-0949">S-adenosyl-L-methionine</keyword>
<dbReference type="GO" id="GO:0046872">
    <property type="term" value="F:metal ion binding"/>
    <property type="evidence" value="ECO:0007669"/>
    <property type="project" value="UniProtKB-KW"/>
</dbReference>
<reference evidence="6 7" key="1">
    <citation type="submission" date="2019-01" db="EMBL/GenBank/DDBJ databases">
        <title>Coherence of Microcystis species and biogeography revealed through population genomics.</title>
        <authorList>
            <person name="Perez-Carrascal O.M."/>
            <person name="Terrat Y."/>
            <person name="Giani A."/>
            <person name="Fortin N."/>
            <person name="Tromas N."/>
            <person name="Shapiro B.J."/>
        </authorList>
    </citation>
    <scope>NUCLEOTIDE SEQUENCE [LARGE SCALE GENOMIC DNA]</scope>
    <source>
        <strain evidence="6">Ma_MB_F_20061100_S20D</strain>
    </source>
</reference>
<keyword evidence="4" id="KW-0411">Iron-sulfur</keyword>
<evidence type="ECO:0000313" key="6">
    <source>
        <dbReference type="EMBL" id="TRU31081.1"/>
    </source>
</evidence>
<dbReference type="SFLD" id="SFLDG01067">
    <property type="entry name" value="SPASM/twitch_domain_containing"/>
    <property type="match status" value="1"/>
</dbReference>
<accession>A0A552E9T6</accession>
<dbReference type="CDD" id="cd01335">
    <property type="entry name" value="Radical_SAM"/>
    <property type="match status" value="1"/>
</dbReference>
<dbReference type="InterPro" id="IPR007345">
    <property type="entry name" value="Polysacch_pyruvyl_Trfase"/>
</dbReference>